<evidence type="ECO:0000313" key="2">
    <source>
        <dbReference type="Proteomes" id="UP001551482"/>
    </source>
</evidence>
<dbReference type="PANTHER" id="PTHR43434:SF1">
    <property type="entry name" value="PHOSPHOGLYCOLATE PHOSPHATASE"/>
    <property type="match status" value="1"/>
</dbReference>
<keyword evidence="1" id="KW-0378">Hydrolase</keyword>
<reference evidence="1 2" key="1">
    <citation type="submission" date="2024-06" db="EMBL/GenBank/DDBJ databases">
        <title>The Natural Products Discovery Center: Release of the First 8490 Sequenced Strains for Exploring Actinobacteria Biosynthetic Diversity.</title>
        <authorList>
            <person name="Kalkreuter E."/>
            <person name="Kautsar S.A."/>
            <person name="Yang D."/>
            <person name="Bader C.D."/>
            <person name="Teijaro C.N."/>
            <person name="Fluegel L."/>
            <person name="Davis C.M."/>
            <person name="Simpson J.R."/>
            <person name="Lauterbach L."/>
            <person name="Steele A.D."/>
            <person name="Gui C."/>
            <person name="Meng S."/>
            <person name="Li G."/>
            <person name="Viehrig K."/>
            <person name="Ye F."/>
            <person name="Su P."/>
            <person name="Kiefer A.F."/>
            <person name="Nichols A."/>
            <person name="Cepeda A.J."/>
            <person name="Yan W."/>
            <person name="Fan B."/>
            <person name="Jiang Y."/>
            <person name="Adhikari A."/>
            <person name="Zheng C.-J."/>
            <person name="Schuster L."/>
            <person name="Cowan T.M."/>
            <person name="Smanski M.J."/>
            <person name="Chevrette M.G."/>
            <person name="De Carvalho L.P.S."/>
            <person name="Shen B."/>
        </authorList>
    </citation>
    <scope>NUCLEOTIDE SEQUENCE [LARGE SCALE GENOMIC DNA]</scope>
    <source>
        <strain evidence="1 2">NPDC048946</strain>
    </source>
</reference>
<dbReference type="InterPro" id="IPR006439">
    <property type="entry name" value="HAD-SF_hydro_IA"/>
</dbReference>
<dbReference type="EC" id="3.1.3.-" evidence="1"/>
<protein>
    <submittedName>
        <fullName evidence="1">HAD family hydrolase</fullName>
        <ecNumber evidence="1">3.1.3.-</ecNumber>
    </submittedName>
</protein>
<dbReference type="Proteomes" id="UP001551482">
    <property type="component" value="Unassembled WGS sequence"/>
</dbReference>
<dbReference type="InterPro" id="IPR036412">
    <property type="entry name" value="HAD-like_sf"/>
</dbReference>
<name>A0ABV3DE38_9ACTN</name>
<dbReference type="InterPro" id="IPR023198">
    <property type="entry name" value="PGP-like_dom2"/>
</dbReference>
<proteinExistence type="predicted"/>
<keyword evidence="2" id="KW-1185">Reference proteome</keyword>
<dbReference type="RefSeq" id="WP_358352312.1">
    <property type="nucleotide sequence ID" value="NZ_JBEZFP010000021.1"/>
</dbReference>
<dbReference type="InterPro" id="IPR050155">
    <property type="entry name" value="HAD-like_hydrolase_sf"/>
</dbReference>
<comment type="caution">
    <text evidence="1">The sequence shown here is derived from an EMBL/GenBank/DDBJ whole genome shotgun (WGS) entry which is preliminary data.</text>
</comment>
<dbReference type="PANTHER" id="PTHR43434">
    <property type="entry name" value="PHOSPHOGLYCOLATE PHOSPHATASE"/>
    <property type="match status" value="1"/>
</dbReference>
<dbReference type="NCBIfam" id="TIGR01509">
    <property type="entry name" value="HAD-SF-IA-v3"/>
    <property type="match status" value="1"/>
</dbReference>
<sequence length="223" mass="23726">MIDSTDLVIFDCDGVLVDSERIALRIQREVLGAMGWVLDDEEIVDLFIGRAAAAIGAMVEERLGTGAGAHWHEVFHRRHREEVDAGLPLVDGIAEALDAILPRVATCIASGGDHAKMRHTLGTTGLYPRFDGRIFSSTEVPLGKPAPDVFLHAAARMGADPAACVVIEDSMYGVQAARAAGMRAYGYTGGLTPAERLAGPGTVLFDDMRKLPMLLGYEAPAAA</sequence>
<dbReference type="SFLD" id="SFLDS00003">
    <property type="entry name" value="Haloacid_Dehalogenase"/>
    <property type="match status" value="1"/>
</dbReference>
<dbReference type="SFLD" id="SFLDG01129">
    <property type="entry name" value="C1.5:_HAD__Beta-PGM__Phosphata"/>
    <property type="match status" value="1"/>
</dbReference>
<accession>A0ABV3DE38</accession>
<dbReference type="SUPFAM" id="SSF56784">
    <property type="entry name" value="HAD-like"/>
    <property type="match status" value="1"/>
</dbReference>
<dbReference type="GO" id="GO:0016787">
    <property type="term" value="F:hydrolase activity"/>
    <property type="evidence" value="ECO:0007669"/>
    <property type="project" value="UniProtKB-KW"/>
</dbReference>
<dbReference type="EMBL" id="JBEZFP010000021">
    <property type="protein sequence ID" value="MEU8134003.1"/>
    <property type="molecule type" value="Genomic_DNA"/>
</dbReference>
<dbReference type="Pfam" id="PF00702">
    <property type="entry name" value="Hydrolase"/>
    <property type="match status" value="1"/>
</dbReference>
<dbReference type="Gene3D" id="1.10.150.240">
    <property type="entry name" value="Putative phosphatase, domain 2"/>
    <property type="match status" value="1"/>
</dbReference>
<dbReference type="Gene3D" id="3.40.50.1000">
    <property type="entry name" value="HAD superfamily/HAD-like"/>
    <property type="match status" value="1"/>
</dbReference>
<gene>
    <name evidence="1" type="ORF">AB0C36_10875</name>
</gene>
<organism evidence="1 2">
    <name type="scientific">Streptodolium elevatio</name>
    <dbReference type="NCBI Taxonomy" id="3157996"/>
    <lineage>
        <taxon>Bacteria</taxon>
        <taxon>Bacillati</taxon>
        <taxon>Actinomycetota</taxon>
        <taxon>Actinomycetes</taxon>
        <taxon>Kitasatosporales</taxon>
        <taxon>Streptomycetaceae</taxon>
        <taxon>Streptodolium</taxon>
    </lineage>
</organism>
<dbReference type="SFLD" id="SFLDG01135">
    <property type="entry name" value="C1.5.6:_HAD__Beta-PGM__Phospha"/>
    <property type="match status" value="1"/>
</dbReference>
<dbReference type="CDD" id="cd07526">
    <property type="entry name" value="HAD_BPGM_like"/>
    <property type="match status" value="1"/>
</dbReference>
<evidence type="ECO:0000313" key="1">
    <source>
        <dbReference type="EMBL" id="MEU8134003.1"/>
    </source>
</evidence>
<dbReference type="InterPro" id="IPR023214">
    <property type="entry name" value="HAD_sf"/>
</dbReference>